<comment type="caution">
    <text evidence="2">The sequence shown here is derived from an EMBL/GenBank/DDBJ whole genome shotgun (WGS) entry which is preliminary data.</text>
</comment>
<evidence type="ECO:0000313" key="2">
    <source>
        <dbReference type="EMBL" id="RXK39410.1"/>
    </source>
</evidence>
<sequence length="300" mass="33425">MTPHQNSTIVLQDNPGELALSTAWDLIRNPRSQDKSLMKASNPSITLFCSMTHSGEEITYSATRNGLYAVMRSIRTTLMSMDDQMEVAPPSQKLSRFKARYRGKRSKSSLLVSATLKVYQSALTLMVKEGEMRGWLQETVERIVSDSCSPVRECFSKRKLESAIRDILLKKPLDPKCQISFRSQPTVSPDWQPDPVPTSTVKKIKKKGNGVERVESESNAAKTAVPNDTMHEGVNGQVNISTIEKNTGLSSLANYPPRFRVLREVPAETEREDGWKSSPHDPGSFHLPSKGETSGRESTK</sequence>
<dbReference type="EMBL" id="SDIL01000032">
    <property type="protein sequence ID" value="RXK39410.1"/>
    <property type="molecule type" value="Genomic_DNA"/>
</dbReference>
<accession>A0A4Q1BNS0</accession>
<dbReference type="Proteomes" id="UP000289152">
    <property type="component" value="Unassembled WGS sequence"/>
</dbReference>
<dbReference type="AlphaFoldDB" id="A0A4Q1BNS0"/>
<protein>
    <submittedName>
        <fullName evidence="2">Uncharacterized protein</fullName>
    </submittedName>
</protein>
<reference evidence="2 3" key="1">
    <citation type="submission" date="2016-06" db="EMBL/GenBank/DDBJ databases">
        <title>Evolution of pathogenesis and genome organization in the Tremellales.</title>
        <authorList>
            <person name="Cuomo C."/>
            <person name="Litvintseva A."/>
            <person name="Heitman J."/>
            <person name="Chen Y."/>
            <person name="Sun S."/>
            <person name="Springer D."/>
            <person name="Dromer F."/>
            <person name="Young S."/>
            <person name="Zeng Q."/>
            <person name="Chapman S."/>
            <person name="Gujja S."/>
            <person name="Saif S."/>
            <person name="Birren B."/>
        </authorList>
    </citation>
    <scope>NUCLEOTIDE SEQUENCE [LARGE SCALE GENOMIC DNA]</scope>
    <source>
        <strain evidence="2 3">ATCC 28783</strain>
    </source>
</reference>
<dbReference type="VEuPathDB" id="FungiDB:TREMEDRAFT_62199"/>
<gene>
    <name evidence="2" type="ORF">M231_03363</name>
</gene>
<organism evidence="2 3">
    <name type="scientific">Tremella mesenterica</name>
    <name type="common">Jelly fungus</name>
    <dbReference type="NCBI Taxonomy" id="5217"/>
    <lineage>
        <taxon>Eukaryota</taxon>
        <taxon>Fungi</taxon>
        <taxon>Dikarya</taxon>
        <taxon>Basidiomycota</taxon>
        <taxon>Agaricomycotina</taxon>
        <taxon>Tremellomycetes</taxon>
        <taxon>Tremellales</taxon>
        <taxon>Tremellaceae</taxon>
        <taxon>Tremella</taxon>
    </lineage>
</organism>
<keyword evidence="3" id="KW-1185">Reference proteome</keyword>
<feature type="region of interest" description="Disordered" evidence="1">
    <location>
        <begin position="263"/>
        <end position="300"/>
    </location>
</feature>
<name>A0A4Q1BNS0_TREME</name>
<dbReference type="InParanoid" id="A0A4Q1BNS0"/>
<evidence type="ECO:0000256" key="1">
    <source>
        <dbReference type="SAM" id="MobiDB-lite"/>
    </source>
</evidence>
<evidence type="ECO:0000313" key="3">
    <source>
        <dbReference type="Proteomes" id="UP000289152"/>
    </source>
</evidence>
<feature type="compositionally biased region" description="Basic and acidic residues" evidence="1">
    <location>
        <begin position="263"/>
        <end position="279"/>
    </location>
</feature>
<proteinExistence type="predicted"/>